<dbReference type="PROSITE" id="PS50949">
    <property type="entry name" value="HTH_GNTR"/>
    <property type="match status" value="1"/>
</dbReference>
<evidence type="ECO:0000256" key="6">
    <source>
        <dbReference type="SAM" id="MobiDB-lite"/>
    </source>
</evidence>
<dbReference type="SMART" id="SM00345">
    <property type="entry name" value="HTH_GNTR"/>
    <property type="match status" value="1"/>
</dbReference>
<evidence type="ECO:0000256" key="5">
    <source>
        <dbReference type="ARBA" id="ARBA00023163"/>
    </source>
</evidence>
<dbReference type="OrthoDB" id="9804020at2"/>
<dbReference type="Pfam" id="PF00155">
    <property type="entry name" value="Aminotran_1_2"/>
    <property type="match status" value="1"/>
</dbReference>
<organism evidence="8 9">
    <name type="scientific">Geothermobacter hydrogeniphilus</name>
    <dbReference type="NCBI Taxonomy" id="1969733"/>
    <lineage>
        <taxon>Bacteria</taxon>
        <taxon>Pseudomonadati</taxon>
        <taxon>Thermodesulfobacteriota</taxon>
        <taxon>Desulfuromonadia</taxon>
        <taxon>Desulfuromonadales</taxon>
        <taxon>Geothermobacteraceae</taxon>
        <taxon>Geothermobacter</taxon>
    </lineage>
</organism>
<keyword evidence="5" id="KW-0804">Transcription</keyword>
<dbReference type="InterPro" id="IPR000524">
    <property type="entry name" value="Tscrpt_reg_HTH_GntR"/>
</dbReference>
<dbReference type="InterPro" id="IPR015424">
    <property type="entry name" value="PyrdxlP-dep_Trfase"/>
</dbReference>
<feature type="region of interest" description="Disordered" evidence="6">
    <location>
        <begin position="72"/>
        <end position="92"/>
    </location>
</feature>
<dbReference type="Pfam" id="PF00392">
    <property type="entry name" value="GntR"/>
    <property type="match status" value="1"/>
</dbReference>
<sequence>MDHNEFRYRRVEKQITTLIESAAIKPGDRLPSLRKLSGQLGVSISTVSQAYLELEKKGVIASRERSGFFLSPSAGRMPAPASRPRPALVPTSSSRSGLIQKVLEALGNRDLLPFGVVCPADELLPAKTLARLFSNSLRNDPARALNYAPVAGEDDLRRQLALRALEAGISVTPEEILITSGAMEGLAIALRALTKPGDNVLIQSPSYFCFLQLLENCGLRAIEIPSSGDGIDPRDVRRAIERFEIRAAILVPNFNNPDGSLTADTRKEEIVRLLGERGIPLVEDDVYGEIYFGAERSRCCKSFDDAGEVIYCSSFSKTIAPGYRVGWMIPGRHYGKALDLKTTTNICTASPNQMAIAAFLREGYFERHMRRLRGAIHNQMKALLLSLHRHFPAETRAGFPSGGAAIWVELPPDIDAVDYFFKAREAGIGLAPGPIFSTQDKYNNFIRLSCNGIWNEKMEQGVKTLGRLAEEMY</sequence>
<evidence type="ECO:0000256" key="1">
    <source>
        <dbReference type="ARBA" id="ARBA00005384"/>
    </source>
</evidence>
<dbReference type="Gene3D" id="3.90.1150.10">
    <property type="entry name" value="Aspartate Aminotransferase, domain 1"/>
    <property type="match status" value="1"/>
</dbReference>
<dbReference type="EMBL" id="NAAD01000022">
    <property type="protein sequence ID" value="ORJ57111.1"/>
    <property type="molecule type" value="Genomic_DNA"/>
</dbReference>
<dbReference type="GO" id="GO:0003677">
    <property type="term" value="F:DNA binding"/>
    <property type="evidence" value="ECO:0007669"/>
    <property type="project" value="UniProtKB-KW"/>
</dbReference>
<dbReference type="InterPro" id="IPR015421">
    <property type="entry name" value="PyrdxlP-dep_Trfase_major"/>
</dbReference>
<keyword evidence="9" id="KW-1185">Reference proteome</keyword>
<evidence type="ECO:0000256" key="3">
    <source>
        <dbReference type="ARBA" id="ARBA00023015"/>
    </source>
</evidence>
<comment type="caution">
    <text evidence="8">The sequence shown here is derived from an EMBL/GenBank/DDBJ whole genome shotgun (WGS) entry which is preliminary data.</text>
</comment>
<dbReference type="RefSeq" id="WP_085011509.1">
    <property type="nucleotide sequence ID" value="NZ_NAAD01000022.1"/>
</dbReference>
<dbReference type="InterPro" id="IPR015422">
    <property type="entry name" value="PyrdxlP-dep_Trfase_small"/>
</dbReference>
<dbReference type="GO" id="GO:0003700">
    <property type="term" value="F:DNA-binding transcription factor activity"/>
    <property type="evidence" value="ECO:0007669"/>
    <property type="project" value="InterPro"/>
</dbReference>
<dbReference type="InterPro" id="IPR004839">
    <property type="entry name" value="Aminotransferase_I/II_large"/>
</dbReference>
<dbReference type="InterPro" id="IPR036390">
    <property type="entry name" value="WH_DNA-bd_sf"/>
</dbReference>
<evidence type="ECO:0000313" key="8">
    <source>
        <dbReference type="EMBL" id="ORJ57111.1"/>
    </source>
</evidence>
<evidence type="ECO:0000256" key="4">
    <source>
        <dbReference type="ARBA" id="ARBA00023125"/>
    </source>
</evidence>
<dbReference type="InterPro" id="IPR036388">
    <property type="entry name" value="WH-like_DNA-bd_sf"/>
</dbReference>
<dbReference type="CDD" id="cd07377">
    <property type="entry name" value="WHTH_GntR"/>
    <property type="match status" value="1"/>
</dbReference>
<dbReference type="SUPFAM" id="SSF46785">
    <property type="entry name" value="Winged helix' DNA-binding domain"/>
    <property type="match status" value="1"/>
</dbReference>
<accession>A0A1X0XW31</accession>
<dbReference type="GO" id="GO:0030170">
    <property type="term" value="F:pyridoxal phosphate binding"/>
    <property type="evidence" value="ECO:0007669"/>
    <property type="project" value="InterPro"/>
</dbReference>
<comment type="similarity">
    <text evidence="1">In the C-terminal section; belongs to the class-I pyridoxal-phosphate-dependent aminotransferase family.</text>
</comment>
<dbReference type="Gene3D" id="1.10.10.10">
    <property type="entry name" value="Winged helix-like DNA-binding domain superfamily/Winged helix DNA-binding domain"/>
    <property type="match status" value="1"/>
</dbReference>
<keyword evidence="2" id="KW-0663">Pyridoxal phosphate</keyword>
<evidence type="ECO:0000259" key="7">
    <source>
        <dbReference type="PROSITE" id="PS50949"/>
    </source>
</evidence>
<keyword evidence="3" id="KW-0805">Transcription regulation</keyword>
<evidence type="ECO:0000313" key="9">
    <source>
        <dbReference type="Proteomes" id="UP000193136"/>
    </source>
</evidence>
<dbReference type="Proteomes" id="UP000193136">
    <property type="component" value="Unassembled WGS sequence"/>
</dbReference>
<name>A0A1X0XW31_9BACT</name>
<dbReference type="PANTHER" id="PTHR46577">
    <property type="entry name" value="HTH-TYPE TRANSCRIPTIONAL REGULATORY PROTEIN GABR"/>
    <property type="match status" value="1"/>
</dbReference>
<gene>
    <name evidence="8" type="ORF">B5V00_14345</name>
</gene>
<evidence type="ECO:0000256" key="2">
    <source>
        <dbReference type="ARBA" id="ARBA00022898"/>
    </source>
</evidence>
<dbReference type="InterPro" id="IPR051446">
    <property type="entry name" value="HTH_trans_reg/aminotransferase"/>
</dbReference>
<feature type="domain" description="HTH gntR-type" evidence="7">
    <location>
        <begin position="5"/>
        <end position="73"/>
    </location>
</feature>
<keyword evidence="4" id="KW-0238">DNA-binding</keyword>
<dbReference type="PANTHER" id="PTHR46577:SF2">
    <property type="entry name" value="TRANSCRIPTIONAL REGULATORY PROTEIN"/>
    <property type="match status" value="1"/>
</dbReference>
<proteinExistence type="inferred from homology"/>
<dbReference type="CDD" id="cd00609">
    <property type="entry name" value="AAT_like"/>
    <property type="match status" value="1"/>
</dbReference>
<feature type="compositionally biased region" description="Low complexity" evidence="6">
    <location>
        <begin position="72"/>
        <end position="86"/>
    </location>
</feature>
<protein>
    <submittedName>
        <fullName evidence="8">GntR family transcriptional regulator</fullName>
    </submittedName>
</protein>
<dbReference type="SUPFAM" id="SSF53383">
    <property type="entry name" value="PLP-dependent transferases"/>
    <property type="match status" value="1"/>
</dbReference>
<reference evidence="8 9" key="1">
    <citation type="submission" date="2017-03" db="EMBL/GenBank/DDBJ databases">
        <title>Genome sequence of Geothermobacter sp. EPR-M, Deep-Sea Iron Reducer.</title>
        <authorList>
            <person name="Tully B."/>
            <person name="Savalia P."/>
            <person name="Abuyen K."/>
            <person name="Baughan C."/>
            <person name="Romero E."/>
            <person name="Ronkowski C."/>
            <person name="Torres B."/>
            <person name="Tremblay J."/>
            <person name="Trujillo A."/>
            <person name="Tyler M."/>
            <person name="Perez-Rodriguez I."/>
            <person name="Amend J."/>
        </authorList>
    </citation>
    <scope>NUCLEOTIDE SEQUENCE [LARGE SCALE GENOMIC DNA]</scope>
    <source>
        <strain evidence="8 9">EPR-M</strain>
    </source>
</reference>
<dbReference type="Gene3D" id="3.40.640.10">
    <property type="entry name" value="Type I PLP-dependent aspartate aminotransferase-like (Major domain)"/>
    <property type="match status" value="1"/>
</dbReference>
<dbReference type="AlphaFoldDB" id="A0A1X0XW31"/>
<dbReference type="STRING" id="1969733.B5V00_14345"/>